<dbReference type="AlphaFoldDB" id="A0A3S0MQ36"/>
<dbReference type="RefSeq" id="WP_126572078.1">
    <property type="nucleotide sequence ID" value="NZ_RXZH01000001.1"/>
</dbReference>
<evidence type="ECO:0000313" key="3">
    <source>
        <dbReference type="EMBL" id="RTZ17322.1"/>
    </source>
</evidence>
<evidence type="ECO:0000256" key="1">
    <source>
        <dbReference type="SAM" id="SignalP"/>
    </source>
</evidence>
<comment type="caution">
    <text evidence="3">The sequence shown here is derived from an EMBL/GenBank/DDBJ whole genome shotgun (WGS) entry which is preliminary data.</text>
</comment>
<gene>
    <name evidence="3" type="ORF">EJ063_00645</name>
</gene>
<dbReference type="InterPro" id="IPR021621">
    <property type="entry name" value="Omp_AT"/>
</dbReference>
<dbReference type="Proteomes" id="UP000268973">
    <property type="component" value="Unassembled WGS sequence"/>
</dbReference>
<organism evidence="3 4">
    <name type="scientific">Vibrio aquaticus</name>
    <dbReference type="NCBI Taxonomy" id="2496559"/>
    <lineage>
        <taxon>Bacteria</taxon>
        <taxon>Pseudomonadati</taxon>
        <taxon>Pseudomonadota</taxon>
        <taxon>Gammaproteobacteria</taxon>
        <taxon>Vibrionales</taxon>
        <taxon>Vibrionaceae</taxon>
        <taxon>Vibrio</taxon>
    </lineage>
</organism>
<name>A0A3S0MQ36_9VIBR</name>
<proteinExistence type="predicted"/>
<reference evidence="3 4" key="1">
    <citation type="submission" date="2018-12" db="EMBL/GenBank/DDBJ databases">
        <title>Vibrio sp. isolated from China Sea.</title>
        <authorList>
            <person name="Li Y."/>
        </authorList>
    </citation>
    <scope>NUCLEOTIDE SEQUENCE [LARGE SCALE GENOMIC DNA]</scope>
    <source>
        <strain evidence="3 4">BEI207</strain>
    </source>
</reference>
<protein>
    <recommendedName>
        <fullName evidence="2">Solitary outer membrane autotransporter-like beta-barrel domain-containing protein</fullName>
    </recommendedName>
</protein>
<evidence type="ECO:0000259" key="2">
    <source>
        <dbReference type="Pfam" id="PF11557"/>
    </source>
</evidence>
<feature type="chain" id="PRO_5018647802" description="Solitary outer membrane autotransporter-like beta-barrel domain-containing protein" evidence="1">
    <location>
        <begin position="24"/>
        <end position="329"/>
    </location>
</feature>
<sequence length="329" mass="37119">MVTSKTFRYLGLSCACAATSVNAQGNANLESYLEQAFATAIVLTDSDVFTVGIHDFDPNEWFNLDNEDIGSQESVKLRQQIGVSTLPYTFDLSDEDAQHKHQIFTRFSIVGSKQDYEIRSNDPQDYQHEIILGAFTAYRYQYKLSDHWTLTPGVGVHLQYFRNHHEYQSDFSNDVVKPALDGVIFNTDAWAASVEPHAELKYIEPTNWGSWNVTSAFHYFFGQGWGEANYGDVGNPEGWYFANGIEAYYNVSRLGRSLQSVYTSFRRIDIGGDTSKPMGTPYYYEGSVGWLMTPPFESDWIDNVGLGLNINYGSNLKGGSIVLFFNQAD</sequence>
<dbReference type="OrthoDB" id="6080400at2"/>
<dbReference type="EMBL" id="RXZH01000001">
    <property type="protein sequence ID" value="RTZ17322.1"/>
    <property type="molecule type" value="Genomic_DNA"/>
</dbReference>
<accession>A0A3S0MQ36</accession>
<evidence type="ECO:0000313" key="4">
    <source>
        <dbReference type="Proteomes" id="UP000268973"/>
    </source>
</evidence>
<feature type="signal peptide" evidence="1">
    <location>
        <begin position="1"/>
        <end position="23"/>
    </location>
</feature>
<keyword evidence="4" id="KW-1185">Reference proteome</keyword>
<keyword evidence="1" id="KW-0732">Signal</keyword>
<dbReference type="Pfam" id="PF11557">
    <property type="entry name" value="Omp_AT"/>
    <property type="match status" value="1"/>
</dbReference>
<feature type="domain" description="Solitary outer membrane autotransporter-like beta-barrel" evidence="2">
    <location>
        <begin position="12"/>
        <end position="327"/>
    </location>
</feature>